<sequence length="371" mass="39648">MGPQVPSAPPALWVLGCLALSLWLWTLCTACHRPDETLAPRKRVRRQRARPQGGVMPAEASLLRRHHLCTLSKSDTRLHELHRGPGGCRALRPASMDILRPQWLEVSRGTSRLMAAFSHRELHQAMPVATSPSICPEATYSNVGLAAIPRASLAVSPVVAEYACIQKLKETDQGPQSLRQGKAELTPAVQVDILYSRVRKPKKRDPGPATDQLDPKGRGVIAPLGSDQSSETLPLRGLGKDDGLLENVYETLRAGTPASKPALPGGGGARAPRAPQSRGTDRHSRCRERGPFPRPRCCGRLGGRASDRKPMGARLAPAAGPAVGGGFASLEFVLPREPEPRAANRGVPGTWVGAAVGPPKPSAHIPVPAQR</sequence>
<feature type="compositionally biased region" description="Basic and acidic residues" evidence="1">
    <location>
        <begin position="279"/>
        <end position="291"/>
    </location>
</feature>
<keyword evidence="3" id="KW-1185">Reference proteome</keyword>
<evidence type="ECO:0000313" key="4">
    <source>
        <dbReference type="RefSeq" id="XP_004410207.1"/>
    </source>
</evidence>
<gene>
    <name evidence="4" type="primary">LIME1</name>
</gene>
<reference evidence="4" key="1">
    <citation type="submission" date="2025-08" db="UniProtKB">
        <authorList>
            <consortium name="RefSeq"/>
        </authorList>
    </citation>
    <scope>IDENTIFICATION</scope>
</reference>
<feature type="compositionally biased region" description="Low complexity" evidence="1">
    <location>
        <begin position="312"/>
        <end position="321"/>
    </location>
</feature>
<feature type="region of interest" description="Disordered" evidence="1">
    <location>
        <begin position="196"/>
        <end position="240"/>
    </location>
</feature>
<feature type="region of interest" description="Disordered" evidence="1">
    <location>
        <begin position="351"/>
        <end position="371"/>
    </location>
</feature>
<evidence type="ECO:0000313" key="3">
    <source>
        <dbReference type="Proteomes" id="UP000245340"/>
    </source>
</evidence>
<dbReference type="GO" id="GO:0050853">
    <property type="term" value="P:B cell receptor signaling pathway"/>
    <property type="evidence" value="ECO:0007669"/>
    <property type="project" value="InterPro"/>
</dbReference>
<dbReference type="Proteomes" id="UP000245340">
    <property type="component" value="Unplaced"/>
</dbReference>
<evidence type="ECO:0000256" key="1">
    <source>
        <dbReference type="SAM" id="MobiDB-lite"/>
    </source>
</evidence>
<feature type="signal peptide" evidence="2">
    <location>
        <begin position="1"/>
        <end position="30"/>
    </location>
</feature>
<proteinExistence type="predicted"/>
<keyword evidence="4" id="KW-0812">Transmembrane</keyword>
<dbReference type="InterPro" id="IPR026072">
    <property type="entry name" value="Lime1"/>
</dbReference>
<accession>A0A9B0H3V3</accession>
<keyword evidence="4" id="KW-0472">Membrane</keyword>
<dbReference type="AlphaFoldDB" id="A0A9B0H3V3"/>
<dbReference type="Pfam" id="PF15332">
    <property type="entry name" value="LIME1"/>
    <property type="match status" value="1"/>
</dbReference>
<dbReference type="GO" id="GO:0019901">
    <property type="term" value="F:protein kinase binding"/>
    <property type="evidence" value="ECO:0007669"/>
    <property type="project" value="TreeGrafter"/>
</dbReference>
<keyword evidence="2" id="KW-0732">Signal</keyword>
<dbReference type="PANTHER" id="PTHR47740:SF1">
    <property type="entry name" value="LCK-INTERACTING TRANSMEMBRANE ADAPTER 1"/>
    <property type="match status" value="1"/>
</dbReference>
<dbReference type="PANTHER" id="PTHR47740">
    <property type="entry name" value="LCK-INTERACTING TRANSMEMBRANE ADAPTER 1, LIME1"/>
    <property type="match status" value="1"/>
</dbReference>
<evidence type="ECO:0000256" key="2">
    <source>
        <dbReference type="SAM" id="SignalP"/>
    </source>
</evidence>
<name>A0A9B0H3V3_ODORO</name>
<dbReference type="GO" id="GO:0050852">
    <property type="term" value="P:T cell receptor signaling pathway"/>
    <property type="evidence" value="ECO:0007669"/>
    <property type="project" value="InterPro"/>
</dbReference>
<dbReference type="GO" id="GO:0019815">
    <property type="term" value="C:B cell receptor complex"/>
    <property type="evidence" value="ECO:0007669"/>
    <property type="project" value="TreeGrafter"/>
</dbReference>
<feature type="region of interest" description="Disordered" evidence="1">
    <location>
        <begin position="255"/>
        <end position="321"/>
    </location>
</feature>
<dbReference type="RefSeq" id="XP_004410207.1">
    <property type="nucleotide sequence ID" value="XM_004410150.1"/>
</dbReference>
<feature type="chain" id="PRO_5038624111" evidence="2">
    <location>
        <begin position="31"/>
        <end position="371"/>
    </location>
</feature>
<organism evidence="3 4">
    <name type="scientific">Odobenus rosmarus divergens</name>
    <name type="common">Pacific walrus</name>
    <dbReference type="NCBI Taxonomy" id="9708"/>
    <lineage>
        <taxon>Eukaryota</taxon>
        <taxon>Metazoa</taxon>
        <taxon>Chordata</taxon>
        <taxon>Craniata</taxon>
        <taxon>Vertebrata</taxon>
        <taxon>Euteleostomi</taxon>
        <taxon>Mammalia</taxon>
        <taxon>Eutheria</taxon>
        <taxon>Laurasiatheria</taxon>
        <taxon>Carnivora</taxon>
        <taxon>Caniformia</taxon>
        <taxon>Pinnipedia</taxon>
        <taxon>Odobenidae</taxon>
        <taxon>Odobenus</taxon>
    </lineage>
</organism>
<protein>
    <submittedName>
        <fullName evidence="4">Lck-interacting transmembrane adapter 1</fullName>
    </submittedName>
</protein>